<protein>
    <recommendedName>
        <fullName evidence="1">[acyl-carrier-protein] S-malonyltransferase</fullName>
        <ecNumber evidence="1">2.3.1.39</ecNumber>
    </recommendedName>
</protein>
<evidence type="ECO:0000313" key="7">
    <source>
        <dbReference type="EMBL" id="TKA11200.1"/>
    </source>
</evidence>
<proteinExistence type="predicted"/>
<dbReference type="SMART" id="SM00827">
    <property type="entry name" value="PKS_AT"/>
    <property type="match status" value="1"/>
</dbReference>
<evidence type="ECO:0000256" key="5">
    <source>
        <dbReference type="SAM" id="MobiDB-lite"/>
    </source>
</evidence>
<sequence>MGSRIPARRGHFVPLTSESAVTAQGAARASLLPREYFTGRRRGGRPESHRAGEPRGNRACGRVVPPRGGGGDRSAGRTTAPQRAAYGSGVSRRVIQTPPGVAFPGQAVDRRAVDILLDAHRHTPLVTELFGRLGVTGAGQIDFADTRAGQPCTYAAGLLSAWQQFGTGADHPVTLGHSLGEMTSLVYAGALDPLQGLDLLFELGEVGHEQDLRRPSRLVVLMGLDLSEVDRVCRLAVVETGAVLEPSGFNGPTQTILCGDAKAAQVAADLARARGATVRLLPIRGAYHCSLMTELLPRWQFAVGRMEFRTPRIPVVSSVDGRCRVTADGLMELLTRWLLLPVRWSDAVTAARDAGATALVDAGPGEILRDISRRGSALAFVRTSEMETS</sequence>
<dbReference type="SUPFAM" id="SSF55048">
    <property type="entry name" value="Probable ACP-binding domain of malonyl-CoA ACP transacylase"/>
    <property type="match status" value="1"/>
</dbReference>
<dbReference type="Pfam" id="PF00698">
    <property type="entry name" value="Acyl_transf_1"/>
    <property type="match status" value="1"/>
</dbReference>
<organism evidence="7 8">
    <name type="scientific">Actinacidiphila oryziradicis</name>
    <dbReference type="NCBI Taxonomy" id="2571141"/>
    <lineage>
        <taxon>Bacteria</taxon>
        <taxon>Bacillati</taxon>
        <taxon>Actinomycetota</taxon>
        <taxon>Actinomycetes</taxon>
        <taxon>Kitasatosporales</taxon>
        <taxon>Streptomycetaceae</taxon>
        <taxon>Actinacidiphila</taxon>
    </lineage>
</organism>
<dbReference type="GO" id="GO:0006633">
    <property type="term" value="P:fatty acid biosynthetic process"/>
    <property type="evidence" value="ECO:0007669"/>
    <property type="project" value="TreeGrafter"/>
</dbReference>
<evidence type="ECO:0000256" key="3">
    <source>
        <dbReference type="ARBA" id="ARBA00023315"/>
    </source>
</evidence>
<keyword evidence="8" id="KW-1185">Reference proteome</keyword>
<dbReference type="InterPro" id="IPR016036">
    <property type="entry name" value="Malonyl_transacylase_ACP-bd"/>
</dbReference>
<dbReference type="SUPFAM" id="SSF52151">
    <property type="entry name" value="FabD/lysophospholipase-like"/>
    <property type="match status" value="1"/>
</dbReference>
<keyword evidence="3" id="KW-0012">Acyltransferase</keyword>
<comment type="caution">
    <text evidence="7">The sequence shown here is derived from an EMBL/GenBank/DDBJ whole genome shotgun (WGS) entry which is preliminary data.</text>
</comment>
<feature type="domain" description="Malonyl-CoA:ACP transacylase (MAT)" evidence="6">
    <location>
        <begin position="102"/>
        <end position="385"/>
    </location>
</feature>
<dbReference type="EMBL" id="SUMC01000009">
    <property type="protein sequence ID" value="TKA11200.1"/>
    <property type="molecule type" value="Genomic_DNA"/>
</dbReference>
<name>A0A4U0SMN3_9ACTN</name>
<dbReference type="InterPro" id="IPR050858">
    <property type="entry name" value="Mal-CoA-ACP_Trans/PKS_FabD"/>
</dbReference>
<dbReference type="InterPro" id="IPR016035">
    <property type="entry name" value="Acyl_Trfase/lysoPLipase"/>
</dbReference>
<dbReference type="Gene3D" id="3.40.366.10">
    <property type="entry name" value="Malonyl-Coenzyme A Acyl Carrier Protein, domain 2"/>
    <property type="match status" value="1"/>
</dbReference>
<feature type="region of interest" description="Disordered" evidence="5">
    <location>
        <begin position="34"/>
        <end position="90"/>
    </location>
</feature>
<gene>
    <name evidence="7" type="ORF">FCI23_12640</name>
</gene>
<dbReference type="InterPro" id="IPR014043">
    <property type="entry name" value="Acyl_transferase_dom"/>
</dbReference>
<dbReference type="GO" id="GO:0004314">
    <property type="term" value="F:[acyl-carrier-protein] S-malonyltransferase activity"/>
    <property type="evidence" value="ECO:0007669"/>
    <property type="project" value="UniProtKB-EC"/>
</dbReference>
<reference evidence="7 8" key="1">
    <citation type="submission" date="2019-04" db="EMBL/GenBank/DDBJ databases">
        <title>Streptomyces oryziradicis sp. nov., a novel actinomycete isolated from rhizosphere soil of rice (Oryza sativa L.).</title>
        <authorList>
            <person name="Li C."/>
        </authorList>
    </citation>
    <scope>NUCLEOTIDE SEQUENCE [LARGE SCALE GENOMIC DNA]</scope>
    <source>
        <strain evidence="7 8">NEAU-C40</strain>
    </source>
</reference>
<dbReference type="InterPro" id="IPR001227">
    <property type="entry name" value="Ac_transferase_dom_sf"/>
</dbReference>
<evidence type="ECO:0000259" key="6">
    <source>
        <dbReference type="SMART" id="SM00827"/>
    </source>
</evidence>
<evidence type="ECO:0000256" key="2">
    <source>
        <dbReference type="ARBA" id="ARBA00022679"/>
    </source>
</evidence>
<dbReference type="PANTHER" id="PTHR42681:SF1">
    <property type="entry name" value="MALONYL-COA-ACYL CARRIER PROTEIN TRANSACYLASE, MITOCHONDRIAL"/>
    <property type="match status" value="1"/>
</dbReference>
<dbReference type="EC" id="2.3.1.39" evidence="1"/>
<keyword evidence="2 7" id="KW-0808">Transferase</keyword>
<dbReference type="OrthoDB" id="3543921at2"/>
<dbReference type="AlphaFoldDB" id="A0A4U0SMN3"/>
<evidence type="ECO:0000313" key="8">
    <source>
        <dbReference type="Proteomes" id="UP000305778"/>
    </source>
</evidence>
<feature type="compositionally biased region" description="Basic and acidic residues" evidence="5">
    <location>
        <begin position="44"/>
        <end position="56"/>
    </location>
</feature>
<evidence type="ECO:0000256" key="4">
    <source>
        <dbReference type="ARBA" id="ARBA00048462"/>
    </source>
</evidence>
<dbReference type="Proteomes" id="UP000305778">
    <property type="component" value="Unassembled WGS sequence"/>
</dbReference>
<dbReference type="PANTHER" id="PTHR42681">
    <property type="entry name" value="MALONYL-COA-ACYL CARRIER PROTEIN TRANSACYLASE, MITOCHONDRIAL"/>
    <property type="match status" value="1"/>
</dbReference>
<comment type="catalytic activity">
    <reaction evidence="4">
        <text>holo-[ACP] + malonyl-CoA = malonyl-[ACP] + CoA</text>
        <dbReference type="Rhea" id="RHEA:41792"/>
        <dbReference type="Rhea" id="RHEA-COMP:9623"/>
        <dbReference type="Rhea" id="RHEA-COMP:9685"/>
        <dbReference type="ChEBI" id="CHEBI:57287"/>
        <dbReference type="ChEBI" id="CHEBI:57384"/>
        <dbReference type="ChEBI" id="CHEBI:64479"/>
        <dbReference type="ChEBI" id="CHEBI:78449"/>
        <dbReference type="EC" id="2.3.1.39"/>
    </reaction>
</comment>
<accession>A0A4U0SMN3</accession>
<evidence type="ECO:0000256" key="1">
    <source>
        <dbReference type="ARBA" id="ARBA00013258"/>
    </source>
</evidence>